<dbReference type="InterPro" id="IPR025166">
    <property type="entry name" value="Integrase_DNA_bind_dom"/>
</dbReference>
<dbReference type="PROSITE" id="PS51898">
    <property type="entry name" value="TYR_RECOMBINASE"/>
    <property type="match status" value="1"/>
</dbReference>
<dbReference type="InterPro" id="IPR038488">
    <property type="entry name" value="Integrase_DNA-bd_sf"/>
</dbReference>
<name>A0ABT0DHT3_9HYPH</name>
<evidence type="ECO:0000259" key="7">
    <source>
        <dbReference type="PROSITE" id="PS51898"/>
    </source>
</evidence>
<dbReference type="Pfam" id="PF00589">
    <property type="entry name" value="Phage_integrase"/>
    <property type="match status" value="1"/>
</dbReference>
<dbReference type="Gene3D" id="3.30.160.390">
    <property type="entry name" value="Integrase, DNA-binding domain"/>
    <property type="match status" value="1"/>
</dbReference>
<dbReference type="InterPro" id="IPR011010">
    <property type="entry name" value="DNA_brk_join_enz"/>
</dbReference>
<evidence type="ECO:0000313" key="10">
    <source>
        <dbReference type="Proteomes" id="UP001202867"/>
    </source>
</evidence>
<feature type="coiled-coil region" evidence="6">
    <location>
        <begin position="73"/>
        <end position="117"/>
    </location>
</feature>
<protein>
    <submittedName>
        <fullName evidence="9">Site-specific integrase</fullName>
    </submittedName>
</protein>
<reference evidence="9 10" key="1">
    <citation type="submission" date="2022-04" db="EMBL/GenBank/DDBJ databases">
        <authorList>
            <person name="Grouzdev D.S."/>
            <person name="Pantiukh K.S."/>
            <person name="Krutkina M.S."/>
        </authorList>
    </citation>
    <scope>NUCLEOTIDE SEQUENCE [LARGE SCALE GENOMIC DNA]</scope>
    <source>
        <strain evidence="9 10">Jip08</strain>
    </source>
</reference>
<keyword evidence="2" id="KW-0229">DNA integration</keyword>
<keyword evidence="3 5" id="KW-0238">DNA-binding</keyword>
<dbReference type="InterPro" id="IPR013762">
    <property type="entry name" value="Integrase-like_cat_sf"/>
</dbReference>
<evidence type="ECO:0000256" key="2">
    <source>
        <dbReference type="ARBA" id="ARBA00022908"/>
    </source>
</evidence>
<accession>A0ABT0DHT3</accession>
<dbReference type="InterPro" id="IPR044068">
    <property type="entry name" value="CB"/>
</dbReference>
<sequence length="459" mass="50265">MAAKLTKRIVDAAKPKASEYFIWDAGDGSLKGFGLRVWPSGKKTYVAQFRIGGGRGAKSRRVTIAAWGGGWTVEQARAEAERLIREADKGIDEKALQEAAEAAHRAAQEAAEAEQRRAAEMRLSVLAERFMSEHVALKRKGTTEAFYRIVLDRHILPALGDKDARHITRQDVARMHARLADKATMANRAVAVLGAIYGWAERLEILPEGTRNPTTKIEKFREQGRERYLTVEELARLGEAIRIAETVGIEWAPREGANAKHAPKAEHRRVVIAPETAAALRLLIFTGARLREILHLEWSAVDVERGLLRLRDSKTGPKVIVLNAPARAVLVGLPRVGRYVIPGDISTGPDGRTIEKPRADLKRPWALVCKAAGLSGLRIHDLRHSFASVGAGEGHGLAIVGKLLGHAQARTTQRYAHLDNDPLRKASDAIASRIAAAMGEAQRESTAEVIEIAKGRIGR</sequence>
<comment type="caution">
    <text evidence="9">The sequence shown here is derived from an EMBL/GenBank/DDBJ whole genome shotgun (WGS) entry which is preliminary data.</text>
</comment>
<reference evidence="10" key="2">
    <citation type="submission" date="2023-07" db="EMBL/GenBank/DDBJ databases">
        <title>Ancylobacter moscoviensis sp. nov., facultatively methylotrophic bacteria from activated sludge and the reclassification of Starkeya novella (Starkey 1934) Kelly et al. 2000 as Ancylobacter novellus comb. nov., Starkeya koreensis Im et al. 2006 as Ancylobacter koreensis comb.nov., Angulomicrobium tetraedrale Vasil'eva et al. 1986 as Ancylobacter tetraedralis comb. nov., Angulomicrobium amanitiforme Fritz et al. 2004 as Ancylobacter amanitiformis comb. nov. and Methylorhabdus multivorans Doronina et al. 1996 as Ancylobacter multivorans comb. nov. and emended description of the genus Ancylobacter.</title>
        <authorList>
            <person name="Doronina N."/>
            <person name="Chemodurova A."/>
            <person name="Grouzdev D."/>
            <person name="Koziaeva V."/>
            <person name="Shi W."/>
            <person name="Wu L."/>
            <person name="Kaparullina E."/>
        </authorList>
    </citation>
    <scope>NUCLEOTIDE SEQUENCE [LARGE SCALE GENOMIC DNA]</scope>
    <source>
        <strain evidence="10">Jip08</strain>
    </source>
</reference>
<dbReference type="InterPro" id="IPR002104">
    <property type="entry name" value="Integrase_catalytic"/>
</dbReference>
<dbReference type="InterPro" id="IPR010998">
    <property type="entry name" value="Integrase_recombinase_N"/>
</dbReference>
<evidence type="ECO:0000256" key="1">
    <source>
        <dbReference type="ARBA" id="ARBA00008857"/>
    </source>
</evidence>
<evidence type="ECO:0000313" key="9">
    <source>
        <dbReference type="EMBL" id="MCK0206840.1"/>
    </source>
</evidence>
<evidence type="ECO:0000259" key="8">
    <source>
        <dbReference type="PROSITE" id="PS51900"/>
    </source>
</evidence>
<evidence type="ECO:0000256" key="4">
    <source>
        <dbReference type="ARBA" id="ARBA00023172"/>
    </source>
</evidence>
<organism evidence="9 10">
    <name type="scientific">Ancylobacter koreensis</name>
    <dbReference type="NCBI Taxonomy" id="266121"/>
    <lineage>
        <taxon>Bacteria</taxon>
        <taxon>Pseudomonadati</taxon>
        <taxon>Pseudomonadota</taxon>
        <taxon>Alphaproteobacteria</taxon>
        <taxon>Hyphomicrobiales</taxon>
        <taxon>Xanthobacteraceae</taxon>
        <taxon>Ancylobacter</taxon>
    </lineage>
</organism>
<feature type="domain" description="Tyr recombinase" evidence="7">
    <location>
        <begin position="224"/>
        <end position="428"/>
    </location>
</feature>
<dbReference type="Gene3D" id="1.10.150.130">
    <property type="match status" value="1"/>
</dbReference>
<dbReference type="PANTHER" id="PTHR30629:SF2">
    <property type="entry name" value="PROPHAGE INTEGRASE INTS-RELATED"/>
    <property type="match status" value="1"/>
</dbReference>
<evidence type="ECO:0000256" key="5">
    <source>
        <dbReference type="PROSITE-ProRule" id="PRU01248"/>
    </source>
</evidence>
<comment type="similarity">
    <text evidence="1">Belongs to the 'phage' integrase family.</text>
</comment>
<evidence type="ECO:0000256" key="3">
    <source>
        <dbReference type="ARBA" id="ARBA00023125"/>
    </source>
</evidence>
<dbReference type="PANTHER" id="PTHR30629">
    <property type="entry name" value="PROPHAGE INTEGRASE"/>
    <property type="match status" value="1"/>
</dbReference>
<dbReference type="InterPro" id="IPR050808">
    <property type="entry name" value="Phage_Integrase"/>
</dbReference>
<dbReference type="EMBL" id="JALKCG010000001">
    <property type="protein sequence ID" value="MCK0206840.1"/>
    <property type="molecule type" value="Genomic_DNA"/>
</dbReference>
<dbReference type="CDD" id="cd00796">
    <property type="entry name" value="INT_Rci_Hp1_C"/>
    <property type="match status" value="1"/>
</dbReference>
<dbReference type="Pfam" id="PF13356">
    <property type="entry name" value="Arm-DNA-bind_3"/>
    <property type="match status" value="1"/>
</dbReference>
<dbReference type="PROSITE" id="PS51900">
    <property type="entry name" value="CB"/>
    <property type="match status" value="1"/>
</dbReference>
<dbReference type="Proteomes" id="UP001202867">
    <property type="component" value="Unassembled WGS sequence"/>
</dbReference>
<dbReference type="Gene3D" id="1.10.443.10">
    <property type="entry name" value="Intergrase catalytic core"/>
    <property type="match status" value="1"/>
</dbReference>
<gene>
    <name evidence="9" type="ORF">MWN33_02210</name>
</gene>
<dbReference type="SUPFAM" id="SSF56349">
    <property type="entry name" value="DNA breaking-rejoining enzymes"/>
    <property type="match status" value="1"/>
</dbReference>
<evidence type="ECO:0000256" key="6">
    <source>
        <dbReference type="SAM" id="Coils"/>
    </source>
</evidence>
<proteinExistence type="inferred from homology"/>
<keyword evidence="6" id="KW-0175">Coiled coil</keyword>
<feature type="domain" description="Core-binding (CB)" evidence="8">
    <location>
        <begin position="121"/>
        <end position="201"/>
    </location>
</feature>
<keyword evidence="10" id="KW-1185">Reference proteome</keyword>
<dbReference type="RefSeq" id="WP_247198461.1">
    <property type="nucleotide sequence ID" value="NZ_JALKCG010000001.1"/>
</dbReference>
<keyword evidence="4" id="KW-0233">DNA recombination</keyword>